<reference evidence="3 4" key="1">
    <citation type="submission" date="2017-01" db="EMBL/GenBank/DDBJ databases">
        <authorList>
            <person name="Mah S.A."/>
            <person name="Swanson W.J."/>
            <person name="Moy G.W."/>
            <person name="Vacquier V.D."/>
        </authorList>
    </citation>
    <scope>NUCLEOTIDE SEQUENCE [LARGE SCALE GENOMIC DNA]</scope>
    <source>
        <strain evidence="3 4">GSMNP</strain>
    </source>
</reference>
<dbReference type="Proteomes" id="UP000187283">
    <property type="component" value="Unassembled WGS sequence"/>
</dbReference>
<dbReference type="GO" id="GO:0051793">
    <property type="term" value="P:medium-chain fatty acid catabolic process"/>
    <property type="evidence" value="ECO:0007669"/>
    <property type="project" value="TreeGrafter"/>
</dbReference>
<dbReference type="AlphaFoldDB" id="A0A1R1X7T9"/>
<dbReference type="SUPFAM" id="SSF53474">
    <property type="entry name" value="alpha/beta-Hydrolases"/>
    <property type="match status" value="1"/>
</dbReference>
<name>A0A1R1X7T9_9FUNG</name>
<comment type="similarity">
    <text evidence="1">Belongs to the AB hydrolase superfamily. AB hydrolase 4 family.</text>
</comment>
<dbReference type="STRING" id="133412.A0A1R1X7T9"/>
<evidence type="ECO:0000313" key="3">
    <source>
        <dbReference type="EMBL" id="OMJ10697.1"/>
    </source>
</evidence>
<gene>
    <name evidence="3" type="ORF">AYI70_g10162</name>
</gene>
<dbReference type="Pfam" id="PF00561">
    <property type="entry name" value="Abhydrolase_1"/>
    <property type="match status" value="1"/>
</dbReference>
<feature type="domain" description="AB hydrolase-1" evidence="2">
    <location>
        <begin position="169"/>
        <end position="274"/>
    </location>
</feature>
<keyword evidence="4" id="KW-1185">Reference proteome</keyword>
<proteinExistence type="inferred from homology"/>
<accession>A0A1R1X7T9</accession>
<comment type="caution">
    <text evidence="3">The sequence shown here is derived from an EMBL/GenBank/DDBJ whole genome shotgun (WGS) entry which is preliminary data.</text>
</comment>
<dbReference type="OrthoDB" id="5954035at2759"/>
<organism evidence="3 4">
    <name type="scientific">Smittium culicis</name>
    <dbReference type="NCBI Taxonomy" id="133412"/>
    <lineage>
        <taxon>Eukaryota</taxon>
        <taxon>Fungi</taxon>
        <taxon>Fungi incertae sedis</taxon>
        <taxon>Zoopagomycota</taxon>
        <taxon>Kickxellomycotina</taxon>
        <taxon>Harpellomycetes</taxon>
        <taxon>Harpellales</taxon>
        <taxon>Legeriomycetaceae</taxon>
        <taxon>Smittium</taxon>
    </lineage>
</organism>
<dbReference type="PANTHER" id="PTHR10794:SF63">
    <property type="entry name" value="ALPHA_BETA HYDROLASE 1, ISOFORM A"/>
    <property type="match status" value="1"/>
</dbReference>
<sequence>MMNLAGAYNWTSGAISNLKSTVTNSGLAKSYFGIEIIYSQEKDRDITTNPLLEPKSQNQFDESSVDKCILTDDGEYAKSKIRCLKQLIQNNCPSLMNPNGTQAVFIPSSLIPTGDMQTIFCSYSATRNILDNVEYEREILIAEDGGTVSIDWTPPLSKEPLDDRPIAFILHGLTGGSHEHYVRITAQLLVSKKYNFRVVVINNRGCSGTPLTSPKLFNASNTSDFRMVVNLVKERAPASKLFGIGFSLGSNLVAKYIGEESGSCPLTAAVSICNPFNFTKYPYTLDL</sequence>
<dbReference type="GO" id="GO:0008126">
    <property type="term" value="F:acetylesterase activity"/>
    <property type="evidence" value="ECO:0007669"/>
    <property type="project" value="TreeGrafter"/>
</dbReference>
<protein>
    <submittedName>
        <fullName evidence="3">Embryogenesis-associated protein EMB8</fullName>
    </submittedName>
</protein>
<evidence type="ECO:0000259" key="2">
    <source>
        <dbReference type="Pfam" id="PF00561"/>
    </source>
</evidence>
<dbReference type="PANTHER" id="PTHR10794">
    <property type="entry name" value="ABHYDROLASE DOMAIN-CONTAINING PROTEIN"/>
    <property type="match status" value="1"/>
</dbReference>
<dbReference type="InterPro" id="IPR050960">
    <property type="entry name" value="AB_hydrolase_4_sf"/>
</dbReference>
<dbReference type="GO" id="GO:0051792">
    <property type="term" value="P:medium-chain fatty acid biosynthetic process"/>
    <property type="evidence" value="ECO:0007669"/>
    <property type="project" value="TreeGrafter"/>
</dbReference>
<evidence type="ECO:0000256" key="1">
    <source>
        <dbReference type="ARBA" id="ARBA00010884"/>
    </source>
</evidence>
<dbReference type="Gene3D" id="3.40.50.1820">
    <property type="entry name" value="alpha/beta hydrolase"/>
    <property type="match status" value="1"/>
</dbReference>
<evidence type="ECO:0000313" key="4">
    <source>
        <dbReference type="Proteomes" id="UP000187283"/>
    </source>
</evidence>
<dbReference type="GO" id="GO:0047372">
    <property type="term" value="F:monoacylglycerol lipase activity"/>
    <property type="evidence" value="ECO:0007669"/>
    <property type="project" value="TreeGrafter"/>
</dbReference>
<dbReference type="InterPro" id="IPR029058">
    <property type="entry name" value="AB_hydrolase_fold"/>
</dbReference>
<dbReference type="EMBL" id="LSSN01004878">
    <property type="protein sequence ID" value="OMJ10697.1"/>
    <property type="molecule type" value="Genomic_DNA"/>
</dbReference>
<dbReference type="InterPro" id="IPR000073">
    <property type="entry name" value="AB_hydrolase_1"/>
</dbReference>